<dbReference type="GO" id="GO:0033550">
    <property type="term" value="F:MAP kinase tyrosine phosphatase activity"/>
    <property type="evidence" value="ECO:0007669"/>
    <property type="project" value="TreeGrafter"/>
</dbReference>
<dbReference type="SUPFAM" id="SSF52799">
    <property type="entry name" value="(Phosphotyrosine protein) phosphatases II"/>
    <property type="match status" value="1"/>
</dbReference>
<dbReference type="Proteomes" id="UP001157006">
    <property type="component" value="Chromosome 4"/>
</dbReference>
<dbReference type="GO" id="GO:0017017">
    <property type="term" value="F:MAP kinase tyrosine/serine/threonine phosphatase activity"/>
    <property type="evidence" value="ECO:0007669"/>
    <property type="project" value="TreeGrafter"/>
</dbReference>
<keyword evidence="5" id="KW-0472">Membrane</keyword>
<dbReference type="Pfam" id="PF00782">
    <property type="entry name" value="DSPc"/>
    <property type="match status" value="1"/>
</dbReference>
<keyword evidence="4" id="KW-0904">Protein phosphatase</keyword>
<dbReference type="GO" id="GO:0005737">
    <property type="term" value="C:cytoplasm"/>
    <property type="evidence" value="ECO:0007669"/>
    <property type="project" value="TreeGrafter"/>
</dbReference>
<organism evidence="7 8">
    <name type="scientific">Vicia faba</name>
    <name type="common">Broad bean</name>
    <name type="synonym">Faba vulgaris</name>
    <dbReference type="NCBI Taxonomy" id="3906"/>
    <lineage>
        <taxon>Eukaryota</taxon>
        <taxon>Viridiplantae</taxon>
        <taxon>Streptophyta</taxon>
        <taxon>Embryophyta</taxon>
        <taxon>Tracheophyta</taxon>
        <taxon>Spermatophyta</taxon>
        <taxon>Magnoliopsida</taxon>
        <taxon>eudicotyledons</taxon>
        <taxon>Gunneridae</taxon>
        <taxon>Pentapetalae</taxon>
        <taxon>rosids</taxon>
        <taxon>fabids</taxon>
        <taxon>Fabales</taxon>
        <taxon>Fabaceae</taxon>
        <taxon>Papilionoideae</taxon>
        <taxon>50 kb inversion clade</taxon>
        <taxon>NPAAA clade</taxon>
        <taxon>Hologalegina</taxon>
        <taxon>IRL clade</taxon>
        <taxon>Fabeae</taxon>
        <taxon>Vicia</taxon>
    </lineage>
</organism>
<dbReference type="AlphaFoldDB" id="A0AAV1AH71"/>
<dbReference type="CDD" id="cd10568">
    <property type="entry name" value="SWIB_like"/>
    <property type="match status" value="1"/>
</dbReference>
<dbReference type="GO" id="GO:0008330">
    <property type="term" value="F:protein tyrosine/threonine phosphatase activity"/>
    <property type="evidence" value="ECO:0007669"/>
    <property type="project" value="TreeGrafter"/>
</dbReference>
<evidence type="ECO:0000256" key="5">
    <source>
        <dbReference type="SAM" id="Phobius"/>
    </source>
</evidence>
<dbReference type="InterPro" id="IPR000340">
    <property type="entry name" value="Dual-sp_phosphatase_cat-dom"/>
</dbReference>
<dbReference type="PANTHER" id="PTHR10159">
    <property type="entry name" value="DUAL SPECIFICITY PROTEIN PHOSPHATASE"/>
    <property type="match status" value="1"/>
</dbReference>
<feature type="domain" description="DM2" evidence="6">
    <location>
        <begin position="63"/>
        <end position="145"/>
    </location>
</feature>
<evidence type="ECO:0000256" key="2">
    <source>
        <dbReference type="ARBA" id="ARBA00013064"/>
    </source>
</evidence>
<comment type="similarity">
    <text evidence="1">Belongs to the protein-tyrosine phosphatase family. Non-receptor class dual specificity subfamily.</text>
</comment>
<evidence type="ECO:0000313" key="8">
    <source>
        <dbReference type="Proteomes" id="UP001157006"/>
    </source>
</evidence>
<evidence type="ECO:0000256" key="3">
    <source>
        <dbReference type="ARBA" id="ARBA00022801"/>
    </source>
</evidence>
<reference evidence="7 8" key="1">
    <citation type="submission" date="2023-01" db="EMBL/GenBank/DDBJ databases">
        <authorList>
            <person name="Kreplak J."/>
        </authorList>
    </citation>
    <scope>NUCLEOTIDE SEQUENCE [LARGE SCALE GENOMIC DNA]</scope>
</reference>
<name>A0AAV1AH71_VICFA</name>
<dbReference type="InterPro" id="IPR003121">
    <property type="entry name" value="SWIB_MDM2_domain"/>
</dbReference>
<keyword evidence="5" id="KW-1133">Transmembrane helix</keyword>
<dbReference type="Gene3D" id="3.90.190.10">
    <property type="entry name" value="Protein tyrosine phosphatase superfamily"/>
    <property type="match status" value="1"/>
</dbReference>
<dbReference type="Gene3D" id="1.10.245.10">
    <property type="entry name" value="SWIB/MDM2 domain"/>
    <property type="match status" value="1"/>
</dbReference>
<evidence type="ECO:0000313" key="7">
    <source>
        <dbReference type="EMBL" id="CAI8607607.1"/>
    </source>
</evidence>
<evidence type="ECO:0000256" key="4">
    <source>
        <dbReference type="ARBA" id="ARBA00022912"/>
    </source>
</evidence>
<evidence type="ECO:0000256" key="1">
    <source>
        <dbReference type="ARBA" id="ARBA00008601"/>
    </source>
</evidence>
<evidence type="ECO:0000259" key="6">
    <source>
        <dbReference type="PROSITE" id="PS51925"/>
    </source>
</evidence>
<dbReference type="PROSITE" id="PS51925">
    <property type="entry name" value="SWIB_MDM2"/>
    <property type="match status" value="1"/>
</dbReference>
<proteinExistence type="inferred from homology"/>
<feature type="transmembrane region" description="Helical" evidence="5">
    <location>
        <begin position="15"/>
        <end position="36"/>
    </location>
</feature>
<dbReference type="InterPro" id="IPR036885">
    <property type="entry name" value="SWIB_MDM2_dom_sf"/>
</dbReference>
<dbReference type="GO" id="GO:0043409">
    <property type="term" value="P:negative regulation of MAPK cascade"/>
    <property type="evidence" value="ECO:0007669"/>
    <property type="project" value="TreeGrafter"/>
</dbReference>
<accession>A0AAV1AH71</accession>
<protein>
    <recommendedName>
        <fullName evidence="2">protein-tyrosine-phosphatase</fullName>
        <ecNumber evidence="2">3.1.3.48</ecNumber>
    </recommendedName>
</protein>
<dbReference type="CDD" id="cd14498">
    <property type="entry name" value="DSP"/>
    <property type="match status" value="1"/>
</dbReference>
<dbReference type="Pfam" id="PF02201">
    <property type="entry name" value="SWIB"/>
    <property type="match status" value="1"/>
</dbReference>
<dbReference type="SUPFAM" id="SSF47592">
    <property type="entry name" value="SWIB/MDM2 domain"/>
    <property type="match status" value="1"/>
</dbReference>
<keyword evidence="3" id="KW-0378">Hydrolase</keyword>
<dbReference type="EMBL" id="OX451739">
    <property type="protein sequence ID" value="CAI8607607.1"/>
    <property type="molecule type" value="Genomic_DNA"/>
</dbReference>
<dbReference type="PANTHER" id="PTHR10159:SF511">
    <property type="entry name" value="DUAL SPECIFICITY PROTEIN PHOSPHATASE 1"/>
    <property type="match status" value="1"/>
</dbReference>
<dbReference type="EC" id="3.1.3.48" evidence="2"/>
<dbReference type="InterPro" id="IPR029021">
    <property type="entry name" value="Prot-tyrosine_phosphatase-like"/>
</dbReference>
<sequence length="148" mass="16857">MFILELKRKNLDMCIVHIGSKLFLPSSVTIIVAYLMKSRGMKLSEAPQHVKNKRPKTAPNRGFIRQLEDFEKSLQEKPAPKKQKVEVELGTRSVEPAPSYIKINHLKDPVNPLAIMCDAKLKEIFGCESISALEIPEVLGRHHIFRRS</sequence>
<keyword evidence="8" id="KW-1185">Reference proteome</keyword>
<keyword evidence="5" id="KW-0812">Transmembrane</keyword>
<gene>
    <name evidence="7" type="ORF">VFH_IV046000</name>
</gene>